<dbReference type="InParanoid" id="A0A1D6I382"/>
<dbReference type="PANTHER" id="PTHR43939">
    <property type="entry name" value="COILED-COIL DOMAIN-CONTAINING PROTEIN 158"/>
    <property type="match status" value="1"/>
</dbReference>
<feature type="non-terminal residue" evidence="1">
    <location>
        <position position="242"/>
    </location>
</feature>
<sequence>MSLLYEACTSSVAEIEGISDIYPGKHSYVVEHSADECIKLIVEQLVMAVKTSQNSNEGSTKELKAIVLELQHELQAKDVQISTISFDLSCQLRAVESSAKQFLVDLEDARMELQNLEKQVGVLLNQKKNLETQLNELKNMESMASEQRGRIEKLTDELSRKDQEIECLVQALDEEEKELEILENKSLQLEQMLQEKEFALKTSEVSRTKALSKLATTVDKFDELHSLSENPLQETPKFSWAK</sequence>
<proteinExistence type="predicted"/>
<accession>A0A1D6I382</accession>
<dbReference type="PANTHER" id="PTHR43939:SF50">
    <property type="entry name" value="NUCLEOPORIN"/>
    <property type="match status" value="1"/>
</dbReference>
<evidence type="ECO:0000313" key="1">
    <source>
        <dbReference type="EMBL" id="ONM54614.1"/>
    </source>
</evidence>
<reference evidence="1" key="1">
    <citation type="submission" date="2015-12" db="EMBL/GenBank/DDBJ databases">
        <title>Update maize B73 reference genome by single molecule sequencing technologies.</title>
        <authorList>
            <consortium name="Maize Genome Sequencing Project"/>
            <person name="Ware D."/>
        </authorList>
    </citation>
    <scope>NUCLEOTIDE SEQUENCE [LARGE SCALE GENOMIC DNA]</scope>
    <source>
        <tissue evidence="1">Seedling</tissue>
    </source>
</reference>
<dbReference type="STRING" id="4577.A0A1D6I382"/>
<dbReference type="AlphaFoldDB" id="A0A1D6I382"/>
<name>A0A1D6I382_MAIZE</name>
<gene>
    <name evidence="1" type="ORF">ZEAMMB73_Zm00001d020249</name>
</gene>
<dbReference type="SMR" id="A0A1D6I382"/>
<protein>
    <submittedName>
        <fullName evidence="1">Uncharacterized protein</fullName>
    </submittedName>
</protein>
<organism evidence="1">
    <name type="scientific">Zea mays</name>
    <name type="common">Maize</name>
    <dbReference type="NCBI Taxonomy" id="4577"/>
    <lineage>
        <taxon>Eukaryota</taxon>
        <taxon>Viridiplantae</taxon>
        <taxon>Streptophyta</taxon>
        <taxon>Embryophyta</taxon>
        <taxon>Tracheophyta</taxon>
        <taxon>Spermatophyta</taxon>
        <taxon>Magnoliopsida</taxon>
        <taxon>Liliopsida</taxon>
        <taxon>Poales</taxon>
        <taxon>Poaceae</taxon>
        <taxon>PACMAD clade</taxon>
        <taxon>Panicoideae</taxon>
        <taxon>Andropogonodae</taxon>
        <taxon>Andropogoneae</taxon>
        <taxon>Tripsacinae</taxon>
        <taxon>Zea</taxon>
    </lineage>
</organism>
<dbReference type="EMBL" id="CM007650">
    <property type="protein sequence ID" value="ONM54614.1"/>
    <property type="molecule type" value="Genomic_DNA"/>
</dbReference>